<dbReference type="AlphaFoldDB" id="A0A318JSC8"/>
<evidence type="ECO:0000256" key="1">
    <source>
        <dbReference type="SAM" id="MobiDB-lite"/>
    </source>
</evidence>
<evidence type="ECO:0000313" key="3">
    <source>
        <dbReference type="Proteomes" id="UP000247569"/>
    </source>
</evidence>
<feature type="region of interest" description="Disordered" evidence="1">
    <location>
        <begin position="77"/>
        <end position="100"/>
    </location>
</feature>
<keyword evidence="3" id="KW-1185">Reference proteome</keyword>
<feature type="region of interest" description="Disordered" evidence="1">
    <location>
        <begin position="1"/>
        <end position="58"/>
    </location>
</feature>
<comment type="caution">
    <text evidence="2">The sequence shown here is derived from an EMBL/GenBank/DDBJ whole genome shotgun (WGS) entry which is preliminary data.</text>
</comment>
<accession>A0A318JSC8</accession>
<proteinExistence type="predicted"/>
<dbReference type="Proteomes" id="UP000247569">
    <property type="component" value="Unassembled WGS sequence"/>
</dbReference>
<protein>
    <submittedName>
        <fullName evidence="2">Uncharacterized protein</fullName>
    </submittedName>
</protein>
<feature type="compositionally biased region" description="Polar residues" evidence="1">
    <location>
        <begin position="114"/>
        <end position="138"/>
    </location>
</feature>
<feature type="compositionally biased region" description="Low complexity" evidence="1">
    <location>
        <begin position="1"/>
        <end position="22"/>
    </location>
</feature>
<evidence type="ECO:0000313" key="2">
    <source>
        <dbReference type="EMBL" id="PXX57923.1"/>
    </source>
</evidence>
<gene>
    <name evidence="2" type="ORF">DFR70_116153</name>
</gene>
<reference evidence="2 3" key="1">
    <citation type="submission" date="2018-05" db="EMBL/GenBank/DDBJ databases">
        <title>Genomic Encyclopedia of Type Strains, Phase IV (KMG-IV): sequencing the most valuable type-strain genomes for metagenomic binning, comparative biology and taxonomic classification.</title>
        <authorList>
            <person name="Goeker M."/>
        </authorList>
    </citation>
    <scope>NUCLEOTIDE SEQUENCE [LARGE SCALE GENOMIC DNA]</scope>
    <source>
        <strain evidence="2 3">DSM 44704</strain>
    </source>
</reference>
<feature type="region of interest" description="Disordered" evidence="1">
    <location>
        <begin position="114"/>
        <end position="141"/>
    </location>
</feature>
<organism evidence="2 3">
    <name type="scientific">Nocardia tenerifensis</name>
    <dbReference type="NCBI Taxonomy" id="228006"/>
    <lineage>
        <taxon>Bacteria</taxon>
        <taxon>Bacillati</taxon>
        <taxon>Actinomycetota</taxon>
        <taxon>Actinomycetes</taxon>
        <taxon>Mycobacteriales</taxon>
        <taxon>Nocardiaceae</taxon>
        <taxon>Nocardia</taxon>
    </lineage>
</organism>
<sequence>MREVPVGSVGSSVGGLEVSVGSARSPVGGLEVSVGSARSPVGGLEVSVGSAGTPAPSWRRRRSVRALVCWRHGPVRPESAPAWQRRRPVPPRRAPTSVMDAPAGSAGMSAGITSGTSDPHSLSGTHSLSATHSLSGCTRSRARTHSRALERVRAPRGCKVRVLLRARSLSATHSLSGNARCRSTHPLSEHALALGARTHFRALERVRAPREGAKSAFAVGRALPVGRALVFGARSLSAHALAVGYALVPGRALAFGPWRGCVSLERVQSPRLVEARSLSGTHSFSGRTCFRGMLAVGHAPAFGPRTRSPGTHSLSGLREGACSKSGCKVRIRCWASIRCWTRSLSGHALVFGARTRFRVLEGACP</sequence>
<dbReference type="EMBL" id="QJKF01000016">
    <property type="protein sequence ID" value="PXX57923.1"/>
    <property type="molecule type" value="Genomic_DNA"/>
</dbReference>
<name>A0A318JSC8_9NOCA</name>